<gene>
    <name evidence="2" type="ORF">METZ01_LOCUS395668</name>
</gene>
<reference evidence="2" key="1">
    <citation type="submission" date="2018-05" db="EMBL/GenBank/DDBJ databases">
        <authorList>
            <person name="Lanie J.A."/>
            <person name="Ng W.-L."/>
            <person name="Kazmierczak K.M."/>
            <person name="Andrzejewski T.M."/>
            <person name="Davidsen T.M."/>
            <person name="Wayne K.J."/>
            <person name="Tettelin H."/>
            <person name="Glass J.I."/>
            <person name="Rusch D."/>
            <person name="Podicherti R."/>
            <person name="Tsui H.-C.T."/>
            <person name="Winkler M.E."/>
        </authorList>
    </citation>
    <scope>NUCLEOTIDE SEQUENCE</scope>
</reference>
<sequence>MTRHAWFCFLLTLSLTTTPLIGQEDNRVATANYQLAARFAPYKLNRLIYSTTVTPRWIEGSDRFWYEWETSNGKSFYLVDPAQSTKTAVFDNDRIAAELTRLTKDPWDGQHLPIRGITFIDQNTLQFEVQSSQDEERDEVGNRTEEEQD</sequence>
<dbReference type="EMBL" id="UINC01150002">
    <property type="protein sequence ID" value="SVD42814.1"/>
    <property type="molecule type" value="Genomic_DNA"/>
</dbReference>
<feature type="compositionally biased region" description="Basic and acidic residues" evidence="1">
    <location>
        <begin position="139"/>
        <end position="149"/>
    </location>
</feature>
<evidence type="ECO:0000256" key="1">
    <source>
        <dbReference type="SAM" id="MobiDB-lite"/>
    </source>
</evidence>
<feature type="non-terminal residue" evidence="2">
    <location>
        <position position="149"/>
    </location>
</feature>
<name>A0A382V8K2_9ZZZZ</name>
<protein>
    <recommendedName>
        <fullName evidence="3">S9 family peptidase</fullName>
    </recommendedName>
</protein>
<dbReference type="AlphaFoldDB" id="A0A382V8K2"/>
<organism evidence="2">
    <name type="scientific">marine metagenome</name>
    <dbReference type="NCBI Taxonomy" id="408172"/>
    <lineage>
        <taxon>unclassified sequences</taxon>
        <taxon>metagenomes</taxon>
        <taxon>ecological metagenomes</taxon>
    </lineage>
</organism>
<evidence type="ECO:0008006" key="3">
    <source>
        <dbReference type="Google" id="ProtNLM"/>
    </source>
</evidence>
<proteinExistence type="predicted"/>
<accession>A0A382V8K2</accession>
<evidence type="ECO:0000313" key="2">
    <source>
        <dbReference type="EMBL" id="SVD42814.1"/>
    </source>
</evidence>
<feature type="region of interest" description="Disordered" evidence="1">
    <location>
        <begin position="130"/>
        <end position="149"/>
    </location>
</feature>